<dbReference type="STRING" id="764291.STRUR_0421"/>
<sequence>MATKITLQCLLSSPMMKTETLFTTSVGMTNRLSSINIMDIPDIEKWLKGEELLVIGKFMKSHFNKTFIEELKHRHVGAILSKKKYRPFLTEDMIDLLRYYNIPLILIDNHFSWSDVTITFQEVQIAKNSQALIESEYFIKQIIQYFSDNHSLNNLCQIVYETTKLSIAIVNQDMNLIDHSNDWS</sequence>
<dbReference type="RefSeq" id="WP_006738678.1">
    <property type="nucleotide sequence ID" value="NZ_AEUZ02000001.1"/>
</dbReference>
<dbReference type="EMBL" id="AEUZ02000001">
    <property type="protein sequence ID" value="EHJ55898.1"/>
    <property type="molecule type" value="Genomic_DNA"/>
</dbReference>
<proteinExistence type="predicted"/>
<protein>
    <submittedName>
        <fullName evidence="2">Purine catabolism regulator-like protein</fullName>
    </submittedName>
</protein>
<evidence type="ECO:0000313" key="3">
    <source>
        <dbReference type="Proteomes" id="UP000005388"/>
    </source>
</evidence>
<dbReference type="Pfam" id="PF07905">
    <property type="entry name" value="PucR"/>
    <property type="match status" value="1"/>
</dbReference>
<evidence type="ECO:0000313" key="2">
    <source>
        <dbReference type="EMBL" id="EHJ55898.1"/>
    </source>
</evidence>
<keyword evidence="3" id="KW-1185">Reference proteome</keyword>
<dbReference type="Proteomes" id="UP000005388">
    <property type="component" value="Unassembled WGS sequence"/>
</dbReference>
<organism evidence="2 3">
    <name type="scientific">Streptococcus urinalis 2285-97</name>
    <dbReference type="NCBI Taxonomy" id="764291"/>
    <lineage>
        <taxon>Bacteria</taxon>
        <taxon>Bacillati</taxon>
        <taxon>Bacillota</taxon>
        <taxon>Bacilli</taxon>
        <taxon>Lactobacillales</taxon>
        <taxon>Streptococcaceae</taxon>
        <taxon>Streptococcus</taxon>
    </lineage>
</organism>
<evidence type="ECO:0000259" key="1">
    <source>
        <dbReference type="Pfam" id="PF07905"/>
    </source>
</evidence>
<gene>
    <name evidence="2" type="ORF">STRUR_0421</name>
</gene>
<reference evidence="2 3" key="1">
    <citation type="journal article" date="2014" name="Int. J. Syst. Evol. Microbiol.">
        <title>Phylogenomics and the dynamic genome evolution of the genus Streptococcus.</title>
        <authorList>
            <consortium name="The Broad Institute Genome Sequencing Platform"/>
            <person name="Richards V.P."/>
            <person name="Palmer S.R."/>
            <person name="Pavinski Bitar P.D."/>
            <person name="Qin X."/>
            <person name="Weinstock G.M."/>
            <person name="Highlander S.K."/>
            <person name="Town C.D."/>
            <person name="Burne R.A."/>
            <person name="Stanhope M.J."/>
        </authorList>
    </citation>
    <scope>NUCLEOTIDE SEQUENCE [LARGE SCALE GENOMIC DNA]</scope>
    <source>
        <strain evidence="2 3">2285-97</strain>
    </source>
</reference>
<dbReference type="InterPro" id="IPR012914">
    <property type="entry name" value="PucR_dom"/>
</dbReference>
<feature type="domain" description="Purine catabolism PurC-like" evidence="1">
    <location>
        <begin position="10"/>
        <end position="118"/>
    </location>
</feature>
<dbReference type="eggNOG" id="COG2508">
    <property type="taxonomic scope" value="Bacteria"/>
</dbReference>
<dbReference type="AlphaFoldDB" id="G5KCA7"/>
<accession>G5KCA7</accession>
<comment type="caution">
    <text evidence="2">The sequence shown here is derived from an EMBL/GenBank/DDBJ whole genome shotgun (WGS) entry which is preliminary data.</text>
</comment>
<name>G5KCA7_9STRE</name>